<dbReference type="Proteomes" id="UP000243499">
    <property type="component" value="Chromosome 1"/>
</dbReference>
<feature type="compositionally biased region" description="Basic residues" evidence="1">
    <location>
        <begin position="83"/>
        <end position="99"/>
    </location>
</feature>
<proteinExistence type="predicted"/>
<feature type="compositionally biased region" description="Basic and acidic residues" evidence="1">
    <location>
        <begin position="115"/>
        <end position="128"/>
    </location>
</feature>
<gene>
    <name evidence="2" type="ORF">PAHAL_1G100600</name>
</gene>
<evidence type="ECO:0000313" key="2">
    <source>
        <dbReference type="EMBL" id="PAN04906.1"/>
    </source>
</evidence>
<reference evidence="2" key="1">
    <citation type="submission" date="2018-04" db="EMBL/GenBank/DDBJ databases">
        <title>WGS assembly of Panicum hallii.</title>
        <authorList>
            <person name="Lovell J."/>
            <person name="Jenkins J."/>
            <person name="Lowry D."/>
            <person name="Mamidi S."/>
            <person name="Sreedasyam A."/>
            <person name="Weng X."/>
            <person name="Barry K."/>
            <person name="Bonette J."/>
            <person name="Campitelli B."/>
            <person name="Daum C."/>
            <person name="Gordon S."/>
            <person name="Gould B."/>
            <person name="Lipzen A."/>
            <person name="Macqueen A."/>
            <person name="Palacio-Mejia J."/>
            <person name="Plott C."/>
            <person name="Shakirov E."/>
            <person name="Shu S."/>
            <person name="Yoshinaga Y."/>
            <person name="Zane M."/>
            <person name="Rokhsar D."/>
            <person name="Grimwood J."/>
            <person name="Schmutz J."/>
            <person name="Juenger T."/>
        </authorList>
    </citation>
    <scope>NUCLEOTIDE SEQUENCE [LARGE SCALE GENOMIC DNA]</scope>
    <source>
        <strain evidence="2">FIL2</strain>
    </source>
</reference>
<dbReference type="EMBL" id="CM008046">
    <property type="protein sequence ID" value="PAN04906.1"/>
    <property type="molecule type" value="Genomic_DNA"/>
</dbReference>
<feature type="compositionally biased region" description="Basic residues" evidence="1">
    <location>
        <begin position="57"/>
        <end position="71"/>
    </location>
</feature>
<name>A0A2S3GN76_9POAL</name>
<dbReference type="AlphaFoldDB" id="A0A2S3GN76"/>
<feature type="region of interest" description="Disordered" evidence="1">
    <location>
        <begin position="48"/>
        <end position="143"/>
    </location>
</feature>
<organism evidence="2">
    <name type="scientific">Panicum hallii</name>
    <dbReference type="NCBI Taxonomy" id="206008"/>
    <lineage>
        <taxon>Eukaryota</taxon>
        <taxon>Viridiplantae</taxon>
        <taxon>Streptophyta</taxon>
        <taxon>Embryophyta</taxon>
        <taxon>Tracheophyta</taxon>
        <taxon>Spermatophyta</taxon>
        <taxon>Magnoliopsida</taxon>
        <taxon>Liliopsida</taxon>
        <taxon>Poales</taxon>
        <taxon>Poaceae</taxon>
        <taxon>PACMAD clade</taxon>
        <taxon>Panicoideae</taxon>
        <taxon>Panicodae</taxon>
        <taxon>Paniceae</taxon>
        <taxon>Panicinae</taxon>
        <taxon>Panicum</taxon>
        <taxon>Panicum sect. Panicum</taxon>
    </lineage>
</organism>
<protein>
    <submittedName>
        <fullName evidence="2">Uncharacterized protein</fullName>
    </submittedName>
</protein>
<sequence>MPRHQSTDGTDLAGRVREGVRNRGQGVQCDDGPAARVAEEEVAVAAVGDASPDRGRACRHRSGERRPRTPCRRGAQWRDRGRSGWRRRRMGLRTLRHRGNPLESAAEGRQGADGAEPRAAGERSADEGREAEEDLQEDVRDCGTEAGIVVAGGATASTANAHI</sequence>
<dbReference type="Gramene" id="PAN04906">
    <property type="protein sequence ID" value="PAN04906"/>
    <property type="gene ID" value="PAHAL_1G100600"/>
</dbReference>
<feature type="region of interest" description="Disordered" evidence="1">
    <location>
        <begin position="1"/>
        <end position="34"/>
    </location>
</feature>
<accession>A0A2S3GN76</accession>
<evidence type="ECO:0000256" key="1">
    <source>
        <dbReference type="SAM" id="MobiDB-lite"/>
    </source>
</evidence>